<dbReference type="Proteomes" id="UP000235703">
    <property type="component" value="Unassembled WGS sequence"/>
</dbReference>
<dbReference type="Proteomes" id="UP000549517">
    <property type="component" value="Unassembled WGS sequence"/>
</dbReference>
<feature type="chain" id="PRO_5044069651" evidence="2">
    <location>
        <begin position="25"/>
        <end position="163"/>
    </location>
</feature>
<accession>A0A2N6PID3</accession>
<evidence type="ECO:0000313" key="6">
    <source>
        <dbReference type="Proteomes" id="UP000235703"/>
    </source>
</evidence>
<gene>
    <name evidence="5" type="ORF">CJ198_03605</name>
    <name evidence="4" type="ORF">HLA91_00040</name>
</gene>
<dbReference type="AlphaFoldDB" id="A0A2N6PID3"/>
<feature type="region of interest" description="Disordered" evidence="1">
    <location>
        <begin position="26"/>
        <end position="79"/>
    </location>
</feature>
<protein>
    <submittedName>
        <fullName evidence="4">META domain-containing protein</fullName>
    </submittedName>
</protein>
<dbReference type="Pfam" id="PF03724">
    <property type="entry name" value="META"/>
    <property type="match status" value="1"/>
</dbReference>
<dbReference type="InterPro" id="IPR005184">
    <property type="entry name" value="DUF306_Meta_HslJ"/>
</dbReference>
<evidence type="ECO:0000313" key="5">
    <source>
        <dbReference type="EMBL" id="PMB98445.1"/>
    </source>
</evidence>
<evidence type="ECO:0000259" key="3">
    <source>
        <dbReference type="Pfam" id="PF03724"/>
    </source>
</evidence>
<evidence type="ECO:0000256" key="2">
    <source>
        <dbReference type="SAM" id="SignalP"/>
    </source>
</evidence>
<dbReference type="PROSITE" id="PS51257">
    <property type="entry name" value="PROKAR_LIPOPROTEIN"/>
    <property type="match status" value="1"/>
</dbReference>
<sequence>MRTLKTGSFAAAGISMLLLSACGAGEGNGTVSPSESPNATDTSGATSEETSTADPGDPSGDLTPETLEGKWGADQKGDPFLEFNTDETVIGTDGCNGINSTYTIEGSTIHFEPWVTTAKGCTDIDAWLSGASTAEITDSNENADEMTVKDKDGKEIGTLIREK</sequence>
<feature type="compositionally biased region" description="Polar residues" evidence="1">
    <location>
        <begin position="29"/>
        <end position="38"/>
    </location>
</feature>
<dbReference type="OrthoDB" id="4990393at2"/>
<dbReference type="InterPro" id="IPR038670">
    <property type="entry name" value="HslJ-like_sf"/>
</dbReference>
<dbReference type="EMBL" id="PNFZ01000002">
    <property type="protein sequence ID" value="PMB98445.1"/>
    <property type="molecule type" value="Genomic_DNA"/>
</dbReference>
<keyword evidence="6" id="KW-1185">Reference proteome</keyword>
<feature type="domain" description="DUF306" evidence="3">
    <location>
        <begin position="74"/>
        <end position="156"/>
    </location>
</feature>
<keyword evidence="2" id="KW-0732">Signal</keyword>
<evidence type="ECO:0000313" key="4">
    <source>
        <dbReference type="EMBL" id="NNG77774.1"/>
    </source>
</evidence>
<name>A0A2N6PID3_9MICO</name>
<evidence type="ECO:0000256" key="1">
    <source>
        <dbReference type="SAM" id="MobiDB-lite"/>
    </source>
</evidence>
<feature type="compositionally biased region" description="Low complexity" evidence="1">
    <location>
        <begin position="39"/>
        <end position="54"/>
    </location>
</feature>
<dbReference type="EMBL" id="JABEMC010000001">
    <property type="protein sequence ID" value="NNG77774.1"/>
    <property type="molecule type" value="Genomic_DNA"/>
</dbReference>
<evidence type="ECO:0000313" key="7">
    <source>
        <dbReference type="Proteomes" id="UP000549517"/>
    </source>
</evidence>
<feature type="signal peptide" evidence="2">
    <location>
        <begin position="1"/>
        <end position="24"/>
    </location>
</feature>
<reference evidence="5 6" key="1">
    <citation type="submission" date="2017-09" db="EMBL/GenBank/DDBJ databases">
        <title>Bacterial strain isolated from the female urinary microbiota.</title>
        <authorList>
            <person name="Thomas-White K."/>
            <person name="Kumar N."/>
            <person name="Forster S."/>
            <person name="Putonti C."/>
            <person name="Lawley T."/>
            <person name="Wolfe A.J."/>
        </authorList>
    </citation>
    <scope>NUCLEOTIDE SEQUENCE [LARGE SCALE GENOMIC DNA]</scope>
    <source>
        <strain evidence="5 6">UMB0680</strain>
    </source>
</reference>
<feature type="compositionally biased region" description="Basic and acidic residues" evidence="1">
    <location>
        <begin position="67"/>
        <end position="79"/>
    </location>
</feature>
<dbReference type="RefSeq" id="WP_102160937.1">
    <property type="nucleotide sequence ID" value="NZ_BAAAKH010000002.1"/>
</dbReference>
<dbReference type="Gene3D" id="2.40.128.270">
    <property type="match status" value="1"/>
</dbReference>
<proteinExistence type="predicted"/>
<reference evidence="4 7" key="2">
    <citation type="submission" date="2020-05" db="EMBL/GenBank/DDBJ databases">
        <title>MicrobeNet Type strains.</title>
        <authorList>
            <person name="Nicholson A.C."/>
        </authorList>
    </citation>
    <scope>NUCLEOTIDE SEQUENCE [LARGE SCALE GENOMIC DNA]</scope>
    <source>
        <strain evidence="4 7">CCUG 46604</strain>
    </source>
</reference>
<organism evidence="5 6">
    <name type="scientific">Brevibacterium luteolum</name>
    <dbReference type="NCBI Taxonomy" id="199591"/>
    <lineage>
        <taxon>Bacteria</taxon>
        <taxon>Bacillati</taxon>
        <taxon>Actinomycetota</taxon>
        <taxon>Actinomycetes</taxon>
        <taxon>Micrococcales</taxon>
        <taxon>Brevibacteriaceae</taxon>
        <taxon>Brevibacterium</taxon>
    </lineage>
</organism>
<comment type="caution">
    <text evidence="5">The sequence shown here is derived from an EMBL/GenBank/DDBJ whole genome shotgun (WGS) entry which is preliminary data.</text>
</comment>